<evidence type="ECO:0000259" key="2">
    <source>
        <dbReference type="Pfam" id="PF09992"/>
    </source>
</evidence>
<name>A0ABS4GV13_9BACL</name>
<proteinExistence type="predicted"/>
<accession>A0ABS4GV13</accession>
<dbReference type="RefSeq" id="WP_425340342.1">
    <property type="nucleotide sequence ID" value="NZ_JAGGKT010000016.1"/>
</dbReference>
<sequence>MFSKWQLFMFFLAAPVIGFFFAFYQENPILSAEWTQLQLPIEQASAQVQGINEGITVTKETLGRIHEAAKKEQKAAEEHHEKVNELLALSETQNAKSLSVLDEILSNLLGDPVGQTFGDNATVKVYSLEESGYRGYMAKVHLKNPKALKMVLTDDPYGETTSQAAKRKGAVLAVNAGGFGKDANGKLFPIGITVVDGKIKTFYTYQDLDFVGFNEQGRLVGGKVTSKAQLEKMGVLQGASFLPTLLKDGKKQPIPREWANAKHPRTLIGHFTNGDLLIIVIDGRRKGWSSGVTLEEAQDKLLEFHVKDAYNLDGGGSSAFYYNGQILNRPSDGRQRRVTTNLVVIP</sequence>
<comment type="caution">
    <text evidence="3">The sequence shown here is derived from an EMBL/GenBank/DDBJ whole genome shotgun (WGS) entry which is preliminary data.</text>
</comment>
<evidence type="ECO:0000256" key="1">
    <source>
        <dbReference type="SAM" id="Phobius"/>
    </source>
</evidence>
<dbReference type="Pfam" id="PF09992">
    <property type="entry name" value="NAGPA"/>
    <property type="match status" value="1"/>
</dbReference>
<keyword evidence="4" id="KW-1185">Reference proteome</keyword>
<reference evidence="3 4" key="1">
    <citation type="submission" date="2021-03" db="EMBL/GenBank/DDBJ databases">
        <title>Genomic Encyclopedia of Type Strains, Phase IV (KMG-IV): sequencing the most valuable type-strain genomes for metagenomic binning, comparative biology and taxonomic classification.</title>
        <authorList>
            <person name="Goeker M."/>
        </authorList>
    </citation>
    <scope>NUCLEOTIDE SEQUENCE [LARGE SCALE GENOMIC DNA]</scope>
    <source>
        <strain evidence="3 4">DSM 24738</strain>
    </source>
</reference>
<dbReference type="EMBL" id="JAGGKT010000016">
    <property type="protein sequence ID" value="MBP1934097.1"/>
    <property type="molecule type" value="Genomic_DNA"/>
</dbReference>
<dbReference type="InterPro" id="IPR018711">
    <property type="entry name" value="NAGPA"/>
</dbReference>
<evidence type="ECO:0000313" key="4">
    <source>
        <dbReference type="Proteomes" id="UP001519343"/>
    </source>
</evidence>
<dbReference type="PANTHER" id="PTHR40446">
    <property type="entry name" value="N-ACETYLGLUCOSAMINE-1-PHOSPHODIESTER ALPHA-N-ACETYLGLUCOSAMINIDASE"/>
    <property type="match status" value="1"/>
</dbReference>
<feature type="domain" description="Phosphodiester glycosidase" evidence="2">
    <location>
        <begin position="169"/>
        <end position="344"/>
    </location>
</feature>
<gene>
    <name evidence="3" type="ORF">J2Z37_004114</name>
</gene>
<dbReference type="Proteomes" id="UP001519343">
    <property type="component" value="Unassembled WGS sequence"/>
</dbReference>
<feature type="transmembrane region" description="Helical" evidence="1">
    <location>
        <begin position="7"/>
        <end position="24"/>
    </location>
</feature>
<keyword evidence="1" id="KW-1133">Transmembrane helix</keyword>
<dbReference type="PANTHER" id="PTHR40446:SF2">
    <property type="entry name" value="N-ACETYLGLUCOSAMINE-1-PHOSPHODIESTER ALPHA-N-ACETYLGLUCOSAMINIDASE"/>
    <property type="match status" value="1"/>
</dbReference>
<organism evidence="3 4">
    <name type="scientific">Ammoniphilus resinae</name>
    <dbReference type="NCBI Taxonomy" id="861532"/>
    <lineage>
        <taxon>Bacteria</taxon>
        <taxon>Bacillati</taxon>
        <taxon>Bacillota</taxon>
        <taxon>Bacilli</taxon>
        <taxon>Bacillales</taxon>
        <taxon>Paenibacillaceae</taxon>
        <taxon>Aneurinibacillus group</taxon>
        <taxon>Ammoniphilus</taxon>
    </lineage>
</organism>
<protein>
    <submittedName>
        <fullName evidence="3">Exopolysaccharide biosynthesis protein</fullName>
    </submittedName>
</protein>
<keyword evidence="1" id="KW-0812">Transmembrane</keyword>
<evidence type="ECO:0000313" key="3">
    <source>
        <dbReference type="EMBL" id="MBP1934097.1"/>
    </source>
</evidence>
<keyword evidence="1" id="KW-0472">Membrane</keyword>